<protein>
    <submittedName>
        <fullName evidence="2">Uncharacterized protein</fullName>
    </submittedName>
</protein>
<accession>A0A0U3P6D3</accession>
<dbReference type="Proteomes" id="UP000064921">
    <property type="component" value="Chromosome"/>
</dbReference>
<gene>
    <name evidence="2" type="ORF">APZ00_10200</name>
</gene>
<evidence type="ECO:0000313" key="3">
    <source>
        <dbReference type="Proteomes" id="UP000064921"/>
    </source>
</evidence>
<keyword evidence="3" id="KW-1185">Reference proteome</keyword>
<dbReference type="AlphaFoldDB" id="A0A0U3P6D3"/>
<proteinExistence type="predicted"/>
<dbReference type="STRING" id="121719.APZ00_10200"/>
<reference evidence="2 3" key="1">
    <citation type="submission" date="2015-10" db="EMBL/GenBank/DDBJ databases">
        <title>The world's first case of liver abscess caused by Pannonibacter phragmitetus.</title>
        <authorList>
            <person name="Ming D."/>
            <person name="Wang M."/>
            <person name="Zhou Y."/>
            <person name="Jiang T."/>
            <person name="Hu S."/>
        </authorList>
    </citation>
    <scope>NUCLEOTIDE SEQUENCE [LARGE SCALE GENOMIC DNA]</scope>
    <source>
        <strain evidence="2 3">31801</strain>
    </source>
</reference>
<feature type="region of interest" description="Disordered" evidence="1">
    <location>
        <begin position="1"/>
        <end position="61"/>
    </location>
</feature>
<evidence type="ECO:0000313" key="2">
    <source>
        <dbReference type="EMBL" id="ALV27381.1"/>
    </source>
</evidence>
<dbReference type="EMBL" id="CP013068">
    <property type="protein sequence ID" value="ALV27381.1"/>
    <property type="molecule type" value="Genomic_DNA"/>
</dbReference>
<name>A0A0U3P6D3_9HYPH</name>
<dbReference type="KEGG" id="pphr:APZ00_10200"/>
<sequence length="61" mass="6322">MISERGRPGGVAPTSDGLQESRPEGGNPANTGAKRMERAGRTATLGKPGGVGTSWPERFRA</sequence>
<evidence type="ECO:0000256" key="1">
    <source>
        <dbReference type="SAM" id="MobiDB-lite"/>
    </source>
</evidence>
<organism evidence="2 3">
    <name type="scientific">Pannonibacter phragmitetus</name>
    <dbReference type="NCBI Taxonomy" id="121719"/>
    <lineage>
        <taxon>Bacteria</taxon>
        <taxon>Pseudomonadati</taxon>
        <taxon>Pseudomonadota</taxon>
        <taxon>Alphaproteobacteria</taxon>
        <taxon>Hyphomicrobiales</taxon>
        <taxon>Stappiaceae</taxon>
        <taxon>Pannonibacter</taxon>
    </lineage>
</organism>